<dbReference type="SMART" id="SM00849">
    <property type="entry name" value="Lactamase_B"/>
    <property type="match status" value="1"/>
</dbReference>
<feature type="domain" description="Metallo-beta-lactamase" evidence="2">
    <location>
        <begin position="21"/>
        <end position="211"/>
    </location>
</feature>
<accession>A0A0R0BMV1</accession>
<dbReference type="Proteomes" id="UP000051254">
    <property type="component" value="Unassembled WGS sequence"/>
</dbReference>
<dbReference type="GO" id="GO:0006749">
    <property type="term" value="P:glutathione metabolic process"/>
    <property type="evidence" value="ECO:0007669"/>
    <property type="project" value="InterPro"/>
</dbReference>
<dbReference type="GO" id="GO:0050313">
    <property type="term" value="F:sulfur dioxygenase activity"/>
    <property type="evidence" value="ECO:0007669"/>
    <property type="project" value="InterPro"/>
</dbReference>
<dbReference type="Gene3D" id="3.60.15.10">
    <property type="entry name" value="Ribonuclease Z/Hydroxyacylglutathione hydrolase-like"/>
    <property type="match status" value="1"/>
</dbReference>
<dbReference type="AlphaFoldDB" id="A0A0R0BMV1"/>
<evidence type="ECO:0000256" key="1">
    <source>
        <dbReference type="ARBA" id="ARBA00022723"/>
    </source>
</evidence>
<dbReference type="InterPro" id="IPR036866">
    <property type="entry name" value="RibonucZ/Hydroxyglut_hydro"/>
</dbReference>
<keyword evidence="4" id="KW-1185">Reference proteome</keyword>
<dbReference type="InterPro" id="IPR044528">
    <property type="entry name" value="POD-like_MBL-fold"/>
</dbReference>
<dbReference type="OrthoDB" id="9784009at2"/>
<dbReference type="GO" id="GO:0046872">
    <property type="term" value="F:metal ion binding"/>
    <property type="evidence" value="ECO:0007669"/>
    <property type="project" value="UniProtKB-KW"/>
</dbReference>
<dbReference type="PANTHER" id="PTHR43084">
    <property type="entry name" value="PERSULFIDE DIOXYGENASE ETHE1"/>
    <property type="match status" value="1"/>
</dbReference>
<dbReference type="EMBL" id="LDJH01000011">
    <property type="protein sequence ID" value="KRG58294.1"/>
    <property type="molecule type" value="Genomic_DNA"/>
</dbReference>
<dbReference type="SUPFAM" id="SSF56281">
    <property type="entry name" value="Metallo-hydrolase/oxidoreductase"/>
    <property type="match status" value="1"/>
</dbReference>
<protein>
    <submittedName>
        <fullName evidence="3">Beta-lactamase</fullName>
    </submittedName>
</protein>
<dbReference type="GO" id="GO:0070813">
    <property type="term" value="P:hydrogen sulfide metabolic process"/>
    <property type="evidence" value="ECO:0007669"/>
    <property type="project" value="TreeGrafter"/>
</dbReference>
<reference evidence="3 4" key="1">
    <citation type="submission" date="2015-05" db="EMBL/GenBank/DDBJ databases">
        <title>Genome sequencing and analysis of members of genus Stenotrophomonas.</title>
        <authorList>
            <person name="Patil P.P."/>
            <person name="Midha S."/>
            <person name="Patil P.B."/>
        </authorList>
    </citation>
    <scope>NUCLEOTIDE SEQUENCE [LARGE SCALE GENOMIC DNA]</scope>
    <source>
        <strain evidence="3 4">DSM 17805</strain>
    </source>
</reference>
<comment type="caution">
    <text evidence="3">The sequence shown here is derived from an EMBL/GenBank/DDBJ whole genome shotgun (WGS) entry which is preliminary data.</text>
</comment>
<name>A0A0R0BMV1_9GAMM</name>
<dbReference type="STRING" id="266128.ABB25_06450"/>
<dbReference type="RefSeq" id="WP_057665106.1">
    <property type="nucleotide sequence ID" value="NZ_LDJH01000011.1"/>
</dbReference>
<evidence type="ECO:0000313" key="4">
    <source>
        <dbReference type="Proteomes" id="UP000051254"/>
    </source>
</evidence>
<proteinExistence type="predicted"/>
<dbReference type="CDD" id="cd07724">
    <property type="entry name" value="POD-like_MBL-fold"/>
    <property type="match status" value="1"/>
</dbReference>
<dbReference type="Pfam" id="PF00753">
    <property type="entry name" value="Lactamase_B"/>
    <property type="match status" value="1"/>
</dbReference>
<evidence type="ECO:0000259" key="2">
    <source>
        <dbReference type="SMART" id="SM00849"/>
    </source>
</evidence>
<sequence>MTTVAALPSPQVESFFHAPTNTFTHVVYDQRGGHAAIIDPVMDFDPASGRTGYTSVQAVIDFIADQQLTVQWILETHAHADHLSSAGYLHDRYGAPVAIGAGIVAVQERFKALFGLGDEFIADGRQFDRLFNDGDTFQVGQLPARVIATPGHTDDSLSYVIGDAAFIGDTLFAPDTGSARADFPGGDAGRLYDSIQRLLGLPASTRLFLCHDYPPEGRHEDPLTRVAEQASANVHVGGGRSRQEYVQLRQTRDAHLPVPKLLLPSLQVNIRGGRLPAADANGIAYLRLPLNVMGGEQ</sequence>
<gene>
    <name evidence="3" type="ORF">ABB25_06450</name>
</gene>
<organism evidence="3 4">
    <name type="scientific">Stenotrophomonas koreensis</name>
    <dbReference type="NCBI Taxonomy" id="266128"/>
    <lineage>
        <taxon>Bacteria</taxon>
        <taxon>Pseudomonadati</taxon>
        <taxon>Pseudomonadota</taxon>
        <taxon>Gammaproteobacteria</taxon>
        <taxon>Lysobacterales</taxon>
        <taxon>Lysobacteraceae</taxon>
        <taxon>Stenotrophomonas</taxon>
    </lineage>
</organism>
<keyword evidence="1" id="KW-0479">Metal-binding</keyword>
<dbReference type="InterPro" id="IPR001279">
    <property type="entry name" value="Metallo-B-lactamas"/>
</dbReference>
<dbReference type="PANTHER" id="PTHR43084:SF1">
    <property type="entry name" value="PERSULFIDE DIOXYGENASE ETHE1, MITOCHONDRIAL"/>
    <property type="match status" value="1"/>
</dbReference>
<evidence type="ECO:0000313" key="3">
    <source>
        <dbReference type="EMBL" id="KRG58294.1"/>
    </source>
</evidence>
<dbReference type="PATRIC" id="fig|266128.3.peg.155"/>
<dbReference type="InterPro" id="IPR051682">
    <property type="entry name" value="Mito_Persulfide_Diox"/>
</dbReference>